<sequence>MKIMEEAVFMILARSGFKRLGLQLKGWGFFVSIIVL</sequence>
<organism evidence="1 2">
    <name type="scientific">Carboxydothermus hydrogenoformans (strain ATCC BAA-161 / DSM 6008 / Z-2901)</name>
    <dbReference type="NCBI Taxonomy" id="246194"/>
    <lineage>
        <taxon>Bacteria</taxon>
        <taxon>Bacillati</taxon>
        <taxon>Bacillota</taxon>
        <taxon>Clostridia</taxon>
        <taxon>Thermoanaerobacterales</taxon>
        <taxon>Thermoanaerobacteraceae</taxon>
        <taxon>Carboxydothermus</taxon>
    </lineage>
</organism>
<keyword evidence="2" id="KW-1185">Reference proteome</keyword>
<dbReference type="KEGG" id="chy:CHY_2166"/>
<dbReference type="Proteomes" id="UP000002706">
    <property type="component" value="Chromosome"/>
</dbReference>
<evidence type="ECO:0000313" key="1">
    <source>
        <dbReference type="EMBL" id="ABB14045.1"/>
    </source>
</evidence>
<protein>
    <submittedName>
        <fullName evidence="1">Uncharacterized protein</fullName>
    </submittedName>
</protein>
<dbReference type="InParanoid" id="Q3AA54"/>
<gene>
    <name evidence="1" type="ordered locus">CHY_2166</name>
</gene>
<proteinExistence type="predicted"/>
<dbReference type="AlphaFoldDB" id="Q3AA54"/>
<accession>Q3AA54</accession>
<name>Q3AA54_CARHZ</name>
<reference evidence="1 2" key="1">
    <citation type="journal article" date="2005" name="PLoS Genet.">
        <title>Life in hot carbon monoxide: the complete genome sequence of Carboxydothermus hydrogenoformans Z-2901.</title>
        <authorList>
            <person name="Wu M."/>
            <person name="Ren Q."/>
            <person name="Durkin A.S."/>
            <person name="Daugherty S.C."/>
            <person name="Brinkac L.M."/>
            <person name="Dodson R.J."/>
            <person name="Madupu R."/>
            <person name="Sullivan S.A."/>
            <person name="Kolonay J.F."/>
            <person name="Haft D.H."/>
            <person name="Nelson W.C."/>
            <person name="Tallon L.J."/>
            <person name="Jones K.M."/>
            <person name="Ulrich L.E."/>
            <person name="Gonzalez J.M."/>
            <person name="Zhulin I.B."/>
            <person name="Robb F.T."/>
            <person name="Eisen J.A."/>
        </authorList>
    </citation>
    <scope>NUCLEOTIDE SEQUENCE [LARGE SCALE GENOMIC DNA]</scope>
    <source>
        <strain evidence="2">ATCC BAA-161 / DSM 6008 / Z-2901</strain>
    </source>
</reference>
<evidence type="ECO:0000313" key="2">
    <source>
        <dbReference type="Proteomes" id="UP000002706"/>
    </source>
</evidence>
<dbReference type="STRING" id="246194.CHY_2166"/>
<dbReference type="EMBL" id="CP000141">
    <property type="protein sequence ID" value="ABB14045.1"/>
    <property type="molecule type" value="Genomic_DNA"/>
</dbReference>
<dbReference type="HOGENOM" id="CLU_3355227_0_0_9"/>